<accession>A0A9P5AIR8</accession>
<dbReference type="GO" id="GO:0004674">
    <property type="term" value="F:protein serine/threonine kinase activity"/>
    <property type="evidence" value="ECO:0007669"/>
    <property type="project" value="TreeGrafter"/>
</dbReference>
<evidence type="ECO:0000313" key="3">
    <source>
        <dbReference type="Proteomes" id="UP000730481"/>
    </source>
</evidence>
<reference evidence="2" key="1">
    <citation type="journal article" date="2017" name="Mycologia">
        <title>Fusarium algeriense, sp. nov., a novel toxigenic crown rot pathogen of durum wheat from Algeria is nested in the Fusarium burgessii species complex.</title>
        <authorList>
            <person name="Laraba I."/>
            <person name="Keddad A."/>
            <person name="Boureghda H."/>
            <person name="Abdallah N."/>
            <person name="Vaughan M.M."/>
            <person name="Proctor R.H."/>
            <person name="Busman M."/>
            <person name="O'Donnell K."/>
        </authorList>
    </citation>
    <scope>NUCLEOTIDE SEQUENCE</scope>
    <source>
        <strain evidence="2">NRRL 25174</strain>
    </source>
</reference>
<gene>
    <name evidence="2" type="ORF">FBEOM_6592</name>
</gene>
<name>A0A9P5AIR8_9HYPO</name>
<dbReference type="EMBL" id="PVQB02000284">
    <property type="protein sequence ID" value="KAF4339471.1"/>
    <property type="molecule type" value="Genomic_DNA"/>
</dbReference>
<evidence type="ECO:0000259" key="1">
    <source>
        <dbReference type="PROSITE" id="PS50011"/>
    </source>
</evidence>
<organism evidence="2 3">
    <name type="scientific">Fusarium beomiforme</name>
    <dbReference type="NCBI Taxonomy" id="44412"/>
    <lineage>
        <taxon>Eukaryota</taxon>
        <taxon>Fungi</taxon>
        <taxon>Dikarya</taxon>
        <taxon>Ascomycota</taxon>
        <taxon>Pezizomycotina</taxon>
        <taxon>Sordariomycetes</taxon>
        <taxon>Hypocreomycetidae</taxon>
        <taxon>Hypocreales</taxon>
        <taxon>Nectriaceae</taxon>
        <taxon>Fusarium</taxon>
        <taxon>Fusarium burgessii species complex</taxon>
    </lineage>
</organism>
<dbReference type="PANTHER" id="PTHR24359:SF1">
    <property type="entry name" value="INHIBITOR OF NUCLEAR FACTOR KAPPA-B KINASE EPSILON SUBUNIT HOMOLOG 1-RELATED"/>
    <property type="match status" value="1"/>
</dbReference>
<dbReference type="PANTHER" id="PTHR24359">
    <property type="entry name" value="SERINE/THREONINE-PROTEIN KINASE SBK1"/>
    <property type="match status" value="1"/>
</dbReference>
<feature type="domain" description="Protein kinase" evidence="1">
    <location>
        <begin position="175"/>
        <end position="506"/>
    </location>
</feature>
<reference evidence="2" key="2">
    <citation type="submission" date="2020-02" db="EMBL/GenBank/DDBJ databases">
        <title>Identification and distribution of gene clusters putatively required for synthesis of sphingolipid metabolism inhibitors in phylogenetically diverse species of the filamentous fungus Fusarium.</title>
        <authorList>
            <person name="Kim H.-S."/>
            <person name="Busman M."/>
            <person name="Brown D.W."/>
            <person name="Divon H."/>
            <person name="Uhlig S."/>
            <person name="Proctor R.H."/>
        </authorList>
    </citation>
    <scope>NUCLEOTIDE SEQUENCE</scope>
    <source>
        <strain evidence="2">NRRL 25174</strain>
    </source>
</reference>
<keyword evidence="2" id="KW-0418">Kinase</keyword>
<keyword evidence="3" id="KW-1185">Reference proteome</keyword>
<comment type="caution">
    <text evidence="2">The sequence shown here is derived from an EMBL/GenBank/DDBJ whole genome shotgun (WGS) entry which is preliminary data.</text>
</comment>
<dbReference type="InterPro" id="IPR011009">
    <property type="entry name" value="Kinase-like_dom_sf"/>
</dbReference>
<dbReference type="PROSITE" id="PS50011">
    <property type="entry name" value="PROTEIN_KINASE_DOM"/>
    <property type="match status" value="1"/>
</dbReference>
<proteinExistence type="predicted"/>
<keyword evidence="2" id="KW-0808">Transferase</keyword>
<dbReference type="AlphaFoldDB" id="A0A9P5AIR8"/>
<dbReference type="Proteomes" id="UP000730481">
    <property type="component" value="Unassembled WGS sequence"/>
</dbReference>
<protein>
    <submittedName>
        <fullName evidence="2">Serine threonine kinase</fullName>
    </submittedName>
</protein>
<dbReference type="Pfam" id="PF00069">
    <property type="entry name" value="Pkinase"/>
    <property type="match status" value="1"/>
</dbReference>
<dbReference type="SMART" id="SM00220">
    <property type="entry name" value="S_TKc"/>
    <property type="match status" value="1"/>
</dbReference>
<dbReference type="InterPro" id="IPR000719">
    <property type="entry name" value="Prot_kinase_dom"/>
</dbReference>
<dbReference type="GO" id="GO:0005524">
    <property type="term" value="F:ATP binding"/>
    <property type="evidence" value="ECO:0007669"/>
    <property type="project" value="InterPro"/>
</dbReference>
<dbReference type="CDD" id="cd00180">
    <property type="entry name" value="PKc"/>
    <property type="match status" value="1"/>
</dbReference>
<dbReference type="Gene3D" id="1.10.510.10">
    <property type="entry name" value="Transferase(Phosphotransferase) domain 1"/>
    <property type="match status" value="1"/>
</dbReference>
<dbReference type="SUPFAM" id="SSF56112">
    <property type="entry name" value="Protein kinase-like (PK-like)"/>
    <property type="match status" value="1"/>
</dbReference>
<sequence length="826" mass="94179">MADSSLLREFLSMSKPAGDVATASYFPATALHTYWAAKKVEDLVRAKIELKYTQEDTVKKQYILSRKVGDHDTVAGYPVQSHYTTNDGHETPARPSKGLSNYLRTFSILAMIGNSHRTLFSEIMEETKEAYEIRRGLDGHWGYDTNILRQPIETFDISASDPPFYDCGNSFRPSFDKVEHLKSGGTGQVFRFSIHPSHVTDYGGEGKTEVSFAVKIICNGKAQDYAREVDAYRRLRLAEDPHPHIVPLLASFRWNNNYHLVFPLADGDLAMFWRNQPKPTHNKRTLEWFGSQMRGLVDGLTVLHGGHQGSQEPEPHRYGVHGDLKPENILWFNDDTKYAAFALTDFGSSYFLSPEKRDVPKGLKHTPVYRAPEVDTTSEGITQAYDIWSLGCVFAEAVTWLLDGYSGIMELTKARLDKMNNSPNRDAFFCLRLDKKGGLIASVKSKVQNRLTLLRRNSRFSPFIDDMLSLILDGMLKIDMQQRMTSWEVLNVLTEMCKKLESDPAYSQPRDDHDVEMAFSYNAPYFSTRSNSLTTSRFQVYTNQNASQQRLDRTVDANYYTNTTTQSFNDAASRIDLKPRFACPFFKAGMRVSIHSRACEGPGFLGVNKVKEHIFRCHLPKKYKGKHVCLRCDTGFETEDELQTHQDQDLRCPKRKPEPIYGMLTREQASRIRSLKRKSTKVSDEDRWFDIYRIIFPNFNRKQDDISPYHESNTASLSTLNSMSSNGISQYKSYLQKRDVEEYAAKLAKMGIPVTLEKASKLLELQVKDLETFDETMREPVRAYGIPADVSHEKANTEDVVPTGLGGSSDLLGEMQLQARYEDKEH</sequence>
<dbReference type="OrthoDB" id="1046782at2759"/>
<evidence type="ECO:0000313" key="2">
    <source>
        <dbReference type="EMBL" id="KAF4339471.1"/>
    </source>
</evidence>